<feature type="domain" description="RNase H type-1" evidence="12">
    <location>
        <begin position="5"/>
        <end position="146"/>
    </location>
</feature>
<dbReference type="FunFam" id="3.30.420.10:FF:000089">
    <property type="entry name" value="Ribonuclease H"/>
    <property type="match status" value="1"/>
</dbReference>
<dbReference type="EC" id="3.1.26.4" evidence="5 11"/>
<comment type="function">
    <text evidence="2 11">Endonuclease that specifically degrades the RNA of RNA-DNA hybrids.</text>
</comment>
<dbReference type="Gene3D" id="3.30.420.10">
    <property type="entry name" value="Ribonuclease H-like superfamily/Ribonuclease H"/>
    <property type="match status" value="1"/>
</dbReference>
<dbReference type="EMBL" id="FOPY01000008">
    <property type="protein sequence ID" value="SFH71635.1"/>
    <property type="molecule type" value="Genomic_DNA"/>
</dbReference>
<evidence type="ECO:0000256" key="10">
    <source>
        <dbReference type="ARBA" id="ARBA00022842"/>
    </source>
</evidence>
<feature type="binding site" evidence="11">
    <location>
        <position position="52"/>
    </location>
    <ligand>
        <name>Mg(2+)</name>
        <dbReference type="ChEBI" id="CHEBI:18420"/>
        <label>1</label>
    </ligand>
</feature>
<dbReference type="CDD" id="cd09278">
    <property type="entry name" value="RNase_HI_prokaryote_like"/>
    <property type="match status" value="1"/>
</dbReference>
<dbReference type="PANTHER" id="PTHR10642">
    <property type="entry name" value="RIBONUCLEASE H1"/>
    <property type="match status" value="1"/>
</dbReference>
<evidence type="ECO:0000313" key="14">
    <source>
        <dbReference type="Proteomes" id="UP000199040"/>
    </source>
</evidence>
<evidence type="ECO:0000313" key="13">
    <source>
        <dbReference type="EMBL" id="SFH71635.1"/>
    </source>
</evidence>
<dbReference type="InterPro" id="IPR050092">
    <property type="entry name" value="RNase_H"/>
</dbReference>
<reference evidence="13 14" key="1">
    <citation type="submission" date="2016-10" db="EMBL/GenBank/DDBJ databases">
        <authorList>
            <person name="de Groot N.N."/>
        </authorList>
    </citation>
    <scope>NUCLEOTIDE SEQUENCE [LARGE SCALE GENOMIC DNA]</scope>
    <source>
        <strain evidence="13 14">CGMCC 1.6848</strain>
    </source>
</reference>
<evidence type="ECO:0000256" key="9">
    <source>
        <dbReference type="ARBA" id="ARBA00022801"/>
    </source>
</evidence>
<keyword evidence="7 11" id="KW-0479">Metal-binding</keyword>
<comment type="similarity">
    <text evidence="3 11">Belongs to the RNase H family.</text>
</comment>
<feature type="binding site" evidence="11">
    <location>
        <position position="14"/>
    </location>
    <ligand>
        <name>Mg(2+)</name>
        <dbReference type="ChEBI" id="CHEBI:18420"/>
        <label>2</label>
    </ligand>
</feature>
<dbReference type="InterPro" id="IPR022892">
    <property type="entry name" value="RNaseHI"/>
</dbReference>
<evidence type="ECO:0000256" key="8">
    <source>
        <dbReference type="ARBA" id="ARBA00022759"/>
    </source>
</evidence>
<dbReference type="GO" id="GO:0000287">
    <property type="term" value="F:magnesium ion binding"/>
    <property type="evidence" value="ECO:0007669"/>
    <property type="project" value="UniProtKB-UniRule"/>
</dbReference>
<dbReference type="HAMAP" id="MF_00042">
    <property type="entry name" value="RNase_H"/>
    <property type="match status" value="1"/>
</dbReference>
<dbReference type="Proteomes" id="UP000199040">
    <property type="component" value="Unassembled WGS sequence"/>
</dbReference>
<evidence type="ECO:0000256" key="6">
    <source>
        <dbReference type="ARBA" id="ARBA00022722"/>
    </source>
</evidence>
<organism evidence="13 14">
    <name type="scientific">Modicisalibacter xianhensis</name>
    <dbReference type="NCBI Taxonomy" id="442341"/>
    <lineage>
        <taxon>Bacteria</taxon>
        <taxon>Pseudomonadati</taxon>
        <taxon>Pseudomonadota</taxon>
        <taxon>Gammaproteobacteria</taxon>
        <taxon>Oceanospirillales</taxon>
        <taxon>Halomonadaceae</taxon>
        <taxon>Modicisalibacter</taxon>
    </lineage>
</organism>
<comment type="subunit">
    <text evidence="4 11">Monomer.</text>
</comment>
<feature type="binding site" evidence="11">
    <location>
        <position position="138"/>
    </location>
    <ligand>
        <name>Mg(2+)</name>
        <dbReference type="ChEBI" id="CHEBI:18420"/>
        <label>2</label>
    </ligand>
</feature>
<comment type="cofactor">
    <cofactor evidence="11">
        <name>Mg(2+)</name>
        <dbReference type="ChEBI" id="CHEBI:18420"/>
    </cofactor>
    <text evidence="11">Binds 1 Mg(2+) ion per subunit. May bind a second metal ion at a regulatory site, or after substrate binding.</text>
</comment>
<dbReference type="PROSITE" id="PS50879">
    <property type="entry name" value="RNASE_H_1"/>
    <property type="match status" value="1"/>
</dbReference>
<dbReference type="STRING" id="442341.SAMN04487959_108107"/>
<feature type="binding site" evidence="11">
    <location>
        <position position="14"/>
    </location>
    <ligand>
        <name>Mg(2+)</name>
        <dbReference type="ChEBI" id="CHEBI:18420"/>
        <label>1</label>
    </ligand>
</feature>
<dbReference type="NCBIfam" id="NF001236">
    <property type="entry name" value="PRK00203.1"/>
    <property type="match status" value="1"/>
</dbReference>
<dbReference type="SUPFAM" id="SSF53098">
    <property type="entry name" value="Ribonuclease H-like"/>
    <property type="match status" value="1"/>
</dbReference>
<dbReference type="GO" id="GO:0043137">
    <property type="term" value="P:DNA replication, removal of RNA primer"/>
    <property type="evidence" value="ECO:0007669"/>
    <property type="project" value="TreeGrafter"/>
</dbReference>
<keyword evidence="14" id="KW-1185">Reference proteome</keyword>
<dbReference type="InterPro" id="IPR036397">
    <property type="entry name" value="RNaseH_sf"/>
</dbReference>
<keyword evidence="9 11" id="KW-0378">Hydrolase</keyword>
<evidence type="ECO:0000256" key="11">
    <source>
        <dbReference type="HAMAP-Rule" id="MF_00042"/>
    </source>
</evidence>
<evidence type="ECO:0000256" key="2">
    <source>
        <dbReference type="ARBA" id="ARBA00004065"/>
    </source>
</evidence>
<dbReference type="AlphaFoldDB" id="A0A1I3CAQ4"/>
<keyword evidence="11" id="KW-0963">Cytoplasm</keyword>
<dbReference type="Pfam" id="PF00075">
    <property type="entry name" value="RNase_H"/>
    <property type="match status" value="1"/>
</dbReference>
<proteinExistence type="inferred from homology"/>
<dbReference type="GO" id="GO:0003676">
    <property type="term" value="F:nucleic acid binding"/>
    <property type="evidence" value="ECO:0007669"/>
    <property type="project" value="InterPro"/>
</dbReference>
<dbReference type="RefSeq" id="WP_092846748.1">
    <property type="nucleotide sequence ID" value="NZ_FOPY01000008.1"/>
</dbReference>
<name>A0A1I3CAQ4_9GAMM</name>
<comment type="subcellular location">
    <subcellularLocation>
        <location evidence="11">Cytoplasm</location>
    </subcellularLocation>
</comment>
<dbReference type="PANTHER" id="PTHR10642:SF26">
    <property type="entry name" value="RIBONUCLEASE H1"/>
    <property type="match status" value="1"/>
</dbReference>
<dbReference type="InterPro" id="IPR012337">
    <property type="entry name" value="RNaseH-like_sf"/>
</dbReference>
<gene>
    <name evidence="11" type="primary">rnhA</name>
    <name evidence="13" type="ORF">SAMN04487959_108107</name>
</gene>
<keyword evidence="6 11" id="KW-0540">Nuclease</keyword>
<sequence length="153" mass="17215">MNDKTLPDVTIYTDGACRGNPGPGGWGALLKSGRHEKTLNGFESTTTNNRMELMAAIMALRELKRPCRVELYTDSQYVRKGITEWIYGWQKRGWKTAAKQPVKNAELWRELLAEASKHELEWHWVKGHSGHPGNERADALANEAIDAAQVAQD</sequence>
<protein>
    <recommendedName>
        <fullName evidence="5 11">Ribonuclease H</fullName>
        <shortName evidence="11">RNase H</shortName>
        <ecNumber evidence="5 11">3.1.26.4</ecNumber>
    </recommendedName>
</protein>
<evidence type="ECO:0000256" key="4">
    <source>
        <dbReference type="ARBA" id="ARBA00011245"/>
    </source>
</evidence>
<evidence type="ECO:0000256" key="5">
    <source>
        <dbReference type="ARBA" id="ARBA00012180"/>
    </source>
</evidence>
<evidence type="ECO:0000256" key="3">
    <source>
        <dbReference type="ARBA" id="ARBA00005300"/>
    </source>
</evidence>
<dbReference type="InterPro" id="IPR002156">
    <property type="entry name" value="RNaseH_domain"/>
</dbReference>
<keyword evidence="8 11" id="KW-0255">Endonuclease</keyword>
<comment type="catalytic activity">
    <reaction evidence="1 11">
        <text>Endonucleolytic cleavage to 5'-phosphomonoester.</text>
        <dbReference type="EC" id="3.1.26.4"/>
    </reaction>
</comment>
<feature type="binding site" evidence="11">
    <location>
        <position position="74"/>
    </location>
    <ligand>
        <name>Mg(2+)</name>
        <dbReference type="ChEBI" id="CHEBI:18420"/>
        <label>1</label>
    </ligand>
</feature>
<evidence type="ECO:0000259" key="12">
    <source>
        <dbReference type="PROSITE" id="PS50879"/>
    </source>
</evidence>
<accession>A0A1I3CAQ4</accession>
<keyword evidence="10 11" id="KW-0460">Magnesium</keyword>
<evidence type="ECO:0000256" key="1">
    <source>
        <dbReference type="ARBA" id="ARBA00000077"/>
    </source>
</evidence>
<evidence type="ECO:0000256" key="7">
    <source>
        <dbReference type="ARBA" id="ARBA00022723"/>
    </source>
</evidence>
<dbReference type="GO" id="GO:0005737">
    <property type="term" value="C:cytoplasm"/>
    <property type="evidence" value="ECO:0007669"/>
    <property type="project" value="UniProtKB-SubCell"/>
</dbReference>
<dbReference type="GO" id="GO:0004523">
    <property type="term" value="F:RNA-DNA hybrid ribonuclease activity"/>
    <property type="evidence" value="ECO:0007669"/>
    <property type="project" value="UniProtKB-UniRule"/>
</dbReference>